<dbReference type="SUPFAM" id="SSF69318">
    <property type="entry name" value="Integrin alpha N-terminal domain"/>
    <property type="match status" value="1"/>
</dbReference>
<organism evidence="1 2">
    <name type="scientific">Macrostomum lignano</name>
    <dbReference type="NCBI Taxonomy" id="282301"/>
    <lineage>
        <taxon>Eukaryota</taxon>
        <taxon>Metazoa</taxon>
        <taxon>Spiralia</taxon>
        <taxon>Lophotrochozoa</taxon>
        <taxon>Platyhelminthes</taxon>
        <taxon>Rhabditophora</taxon>
        <taxon>Macrostomorpha</taxon>
        <taxon>Macrostomida</taxon>
        <taxon>Macrostomidae</taxon>
        <taxon>Macrostomum</taxon>
    </lineage>
</organism>
<evidence type="ECO:0000313" key="1">
    <source>
        <dbReference type="EMBL" id="PAA66960.1"/>
    </source>
</evidence>
<dbReference type="GO" id="GO:0030027">
    <property type="term" value="C:lamellipodium"/>
    <property type="evidence" value="ECO:0007669"/>
    <property type="project" value="TreeGrafter"/>
</dbReference>
<dbReference type="PANTHER" id="PTHR15435:SF2">
    <property type="entry name" value="KICSTOR COMPLEX PROTEIN KAPTIN"/>
    <property type="match status" value="1"/>
</dbReference>
<sequence>MHYNELQFSPLDSAGNAYSICLVEPDSAVSKPLSPNADRAVCLVAIAGGIVYAIRFADLDNRQRCTPLVVSRYILLDLKSNFHAKRKMFDEVVAFDVEICSIDSLQANSKTFVGLTFSKATRKPDSSDPITYGFALFELVRSSETKKMELVYLFKHKLAYMPSLLTHTKIYRLHESKLEDVFVCFCFEKSRHDMGCDCEVFSLNQEKENLRQQYFPDIEHPLKNVFQAQFALANENKIRLSAWGTDTGSLRVCALDLLSLDLLANCSLEYDISILNCRFLWPAHASSTVGAADRDYRDPQLGLLVSAITEPVVLFTGLFASSSSSNSSGNSSIPQRQVALPGTRDLDCPAFLCVLDVDEDGEDEIVVGSFCQRIRIYKRQPETGEYSLTFERLFNTPVQCVAHADVTGDGVRELLVLTVTGLHVLQRSRADIDTKLRDRLRQLGCLSSANEDAVRTAKSAS</sequence>
<name>A0A267EZM1_9PLAT</name>
<evidence type="ECO:0008006" key="3">
    <source>
        <dbReference type="Google" id="ProtNLM"/>
    </source>
</evidence>
<dbReference type="GO" id="GO:0051015">
    <property type="term" value="F:actin filament binding"/>
    <property type="evidence" value="ECO:0007669"/>
    <property type="project" value="TreeGrafter"/>
</dbReference>
<dbReference type="GO" id="GO:0015629">
    <property type="term" value="C:actin cytoskeleton"/>
    <property type="evidence" value="ECO:0007669"/>
    <property type="project" value="InterPro"/>
</dbReference>
<keyword evidence="2" id="KW-1185">Reference proteome</keyword>
<evidence type="ECO:0000313" key="2">
    <source>
        <dbReference type="Proteomes" id="UP000215902"/>
    </source>
</evidence>
<comment type="caution">
    <text evidence="1">The sequence shown here is derived from an EMBL/GenBank/DDBJ whole genome shotgun (WGS) entry which is preliminary data.</text>
</comment>
<dbReference type="Proteomes" id="UP000215902">
    <property type="component" value="Unassembled WGS sequence"/>
</dbReference>
<dbReference type="InterPro" id="IPR028994">
    <property type="entry name" value="Integrin_alpha_N"/>
</dbReference>
<dbReference type="PANTHER" id="PTHR15435">
    <property type="entry name" value="KICSTOR COMPLEX PROTEIN KAPTIN"/>
    <property type="match status" value="1"/>
</dbReference>
<gene>
    <name evidence="1" type="ORF">BOX15_Mlig027473g2</name>
</gene>
<dbReference type="EMBL" id="NIVC01001519">
    <property type="protein sequence ID" value="PAA66960.1"/>
    <property type="molecule type" value="Genomic_DNA"/>
</dbReference>
<proteinExistence type="predicted"/>
<accession>A0A267EZM1</accession>
<dbReference type="InterPro" id="IPR029982">
    <property type="entry name" value="Kptn"/>
</dbReference>
<dbReference type="GO" id="GO:0034198">
    <property type="term" value="P:cellular response to amino acid starvation"/>
    <property type="evidence" value="ECO:0007669"/>
    <property type="project" value="TreeGrafter"/>
</dbReference>
<reference evidence="1 2" key="1">
    <citation type="submission" date="2017-06" db="EMBL/GenBank/DDBJ databases">
        <title>A platform for efficient transgenesis in Macrostomum lignano, a flatworm model organism for stem cell research.</title>
        <authorList>
            <person name="Berezikov E."/>
        </authorList>
    </citation>
    <scope>NUCLEOTIDE SEQUENCE [LARGE SCALE GENOMIC DNA]</scope>
    <source>
        <strain evidence="1">DV1</strain>
        <tissue evidence="1">Whole organism</tissue>
    </source>
</reference>
<dbReference type="AlphaFoldDB" id="A0A267EZM1"/>
<dbReference type="GO" id="GO:1904262">
    <property type="term" value="P:negative regulation of TORC1 signaling"/>
    <property type="evidence" value="ECO:0007669"/>
    <property type="project" value="TreeGrafter"/>
</dbReference>
<dbReference type="STRING" id="282301.A0A267EZM1"/>
<dbReference type="GO" id="GO:0007015">
    <property type="term" value="P:actin filament organization"/>
    <property type="evidence" value="ECO:0007669"/>
    <property type="project" value="InterPro"/>
</dbReference>
<protein>
    <recommendedName>
        <fullName evidence="3">Kaptin</fullName>
    </recommendedName>
</protein>